<keyword evidence="2" id="KW-0004">4Fe-4S</keyword>
<dbReference type="HOGENOM" id="CLU_066585_1_0_2"/>
<dbReference type="Proteomes" id="UP000000641">
    <property type="component" value="Chromosome"/>
</dbReference>
<evidence type="ECO:0000256" key="6">
    <source>
        <dbReference type="ARBA" id="ARBA00023014"/>
    </source>
</evidence>
<dbReference type="OrthoDB" id="14901at2157"/>
<keyword evidence="1" id="KW-0813">Transport</keyword>
<reference evidence="9" key="1">
    <citation type="journal article" date="2008" name="J. Bacteriol.">
        <title>Genome sequence of Thermofilum pendens reveals an exceptional loss of biosynthetic pathways without genome reduction.</title>
        <authorList>
            <person name="Anderson I."/>
            <person name="Rodriguez J."/>
            <person name="Susanti D."/>
            <person name="Porat I."/>
            <person name="Reich C."/>
            <person name="Ulrich L.E."/>
            <person name="Elkins J.G."/>
            <person name="Mavromatis K."/>
            <person name="Lykidis A."/>
            <person name="Kim E."/>
            <person name="Thompson L.S."/>
            <person name="Nolan M."/>
            <person name="Land M."/>
            <person name="Copeland A."/>
            <person name="Lapidus A."/>
            <person name="Lucas S."/>
            <person name="Detter C."/>
            <person name="Zhulin I.B."/>
            <person name="Olsen G.J."/>
            <person name="Whitman W."/>
            <person name="Mukhopadhyay B."/>
            <person name="Bristow J."/>
            <person name="Kyrpides N."/>
        </authorList>
    </citation>
    <scope>NUCLEOTIDE SEQUENCE [LARGE SCALE GENOMIC DNA]</scope>
    <source>
        <strain evidence="9">DSM 2475 / Hrk 5</strain>
    </source>
</reference>
<dbReference type="STRING" id="368408.Tpen_1789"/>
<feature type="domain" description="4Fe-4S ferredoxin-type" evidence="7">
    <location>
        <begin position="209"/>
        <end position="238"/>
    </location>
</feature>
<evidence type="ECO:0000256" key="1">
    <source>
        <dbReference type="ARBA" id="ARBA00022448"/>
    </source>
</evidence>
<dbReference type="PANTHER" id="PTHR30176:SF3">
    <property type="entry name" value="FERREDOXIN-TYPE PROTEIN NAPH"/>
    <property type="match status" value="1"/>
</dbReference>
<dbReference type="GeneID" id="4601933"/>
<dbReference type="PROSITE" id="PS51379">
    <property type="entry name" value="4FE4S_FER_2"/>
    <property type="match status" value="2"/>
</dbReference>
<dbReference type="InterPro" id="IPR051684">
    <property type="entry name" value="Electron_Trans/Redox"/>
</dbReference>
<proteinExistence type="predicted"/>
<keyword evidence="3" id="KW-0479">Metal-binding</keyword>
<evidence type="ECO:0000256" key="3">
    <source>
        <dbReference type="ARBA" id="ARBA00022723"/>
    </source>
</evidence>
<keyword evidence="9" id="KW-1185">Reference proteome</keyword>
<name>A1S154_THEPD</name>
<dbReference type="AlphaFoldDB" id="A1S154"/>
<feature type="domain" description="4Fe-4S ferredoxin-type" evidence="7">
    <location>
        <begin position="239"/>
        <end position="268"/>
    </location>
</feature>
<dbReference type="SUPFAM" id="SSF54862">
    <property type="entry name" value="4Fe-4S ferredoxins"/>
    <property type="match status" value="1"/>
</dbReference>
<dbReference type="KEGG" id="tpe:Tpen_1789"/>
<dbReference type="GO" id="GO:0016491">
    <property type="term" value="F:oxidoreductase activity"/>
    <property type="evidence" value="ECO:0007669"/>
    <property type="project" value="UniProtKB-ARBA"/>
</dbReference>
<evidence type="ECO:0000256" key="4">
    <source>
        <dbReference type="ARBA" id="ARBA00022982"/>
    </source>
</evidence>
<dbReference type="Pfam" id="PF12801">
    <property type="entry name" value="Fer4_5"/>
    <property type="match status" value="2"/>
</dbReference>
<dbReference type="InterPro" id="IPR017900">
    <property type="entry name" value="4Fe4S_Fe_S_CS"/>
</dbReference>
<dbReference type="Pfam" id="PF00037">
    <property type="entry name" value="Fer4"/>
    <property type="match status" value="1"/>
</dbReference>
<protein>
    <submittedName>
        <fullName evidence="8">4Fe-4S ferredoxin, iron-sulfur binding domain protein</fullName>
    </submittedName>
</protein>
<keyword evidence="4" id="KW-0249">Electron transport</keyword>
<evidence type="ECO:0000256" key="5">
    <source>
        <dbReference type="ARBA" id="ARBA00023004"/>
    </source>
</evidence>
<dbReference type="EMBL" id="CP000505">
    <property type="protein sequence ID" value="ABL79184.1"/>
    <property type="molecule type" value="Genomic_DNA"/>
</dbReference>
<keyword evidence="6" id="KW-0411">Iron-sulfur</keyword>
<dbReference type="PROSITE" id="PS00198">
    <property type="entry name" value="4FE4S_FER_1"/>
    <property type="match status" value="1"/>
</dbReference>
<organism evidence="8 9">
    <name type="scientific">Thermofilum pendens (strain DSM 2475 / Hrk 5)</name>
    <dbReference type="NCBI Taxonomy" id="368408"/>
    <lineage>
        <taxon>Archaea</taxon>
        <taxon>Thermoproteota</taxon>
        <taxon>Thermoprotei</taxon>
        <taxon>Thermofilales</taxon>
        <taxon>Thermofilaceae</taxon>
        <taxon>Thermofilum</taxon>
    </lineage>
</organism>
<sequence length="273" mass="29581">MSAAERRRVPRVVKRRKLKPLRYAFQAVSFVALVLLVPIGVLAIPAGICSIPLGSFRVDCLFGTAQRILSSPLNVALWLLLTFAAVPLLGSLLLGRFFCGLMCPVGTLLDLFGKVKRVNFLGKLRLNNKHNKYAVAASFAAASTLTGFPAFCTICPIRGLCTAYGSLKGVELALAAAPVVLEFSEKRAWCRYFCPVGAVLGAVGFRKVFGVKIDTEKCINCKACMRVCPTGAITEDSFKTGEVSRTECIMCLRCYDVCMYDALKVGVLPRAHG</sequence>
<dbReference type="RefSeq" id="WP_011753449.1">
    <property type="nucleotide sequence ID" value="NC_008698.1"/>
</dbReference>
<dbReference type="Gene3D" id="3.30.70.20">
    <property type="match status" value="1"/>
</dbReference>
<dbReference type="EnsemblBacteria" id="ABL79184">
    <property type="protein sequence ID" value="ABL79184"/>
    <property type="gene ID" value="Tpen_1789"/>
</dbReference>
<evidence type="ECO:0000313" key="9">
    <source>
        <dbReference type="Proteomes" id="UP000000641"/>
    </source>
</evidence>
<keyword evidence="5" id="KW-0408">Iron</keyword>
<dbReference type="GO" id="GO:0005886">
    <property type="term" value="C:plasma membrane"/>
    <property type="evidence" value="ECO:0007669"/>
    <property type="project" value="TreeGrafter"/>
</dbReference>
<accession>A1S154</accession>
<evidence type="ECO:0000259" key="7">
    <source>
        <dbReference type="PROSITE" id="PS51379"/>
    </source>
</evidence>
<dbReference type="eggNOG" id="arCOG02772">
    <property type="taxonomic scope" value="Archaea"/>
</dbReference>
<dbReference type="InterPro" id="IPR017896">
    <property type="entry name" value="4Fe4S_Fe-S-bd"/>
</dbReference>
<dbReference type="PANTHER" id="PTHR30176">
    <property type="entry name" value="FERREDOXIN-TYPE PROTEIN NAPH"/>
    <property type="match status" value="1"/>
</dbReference>
<dbReference type="GO" id="GO:0051539">
    <property type="term" value="F:4 iron, 4 sulfur cluster binding"/>
    <property type="evidence" value="ECO:0007669"/>
    <property type="project" value="UniProtKB-KW"/>
</dbReference>
<evidence type="ECO:0000313" key="8">
    <source>
        <dbReference type="EMBL" id="ABL79184.1"/>
    </source>
</evidence>
<gene>
    <name evidence="8" type="ordered locus">Tpen_1789</name>
</gene>
<dbReference type="GO" id="GO:0046872">
    <property type="term" value="F:metal ion binding"/>
    <property type="evidence" value="ECO:0007669"/>
    <property type="project" value="UniProtKB-KW"/>
</dbReference>
<evidence type="ECO:0000256" key="2">
    <source>
        <dbReference type="ARBA" id="ARBA00022485"/>
    </source>
</evidence>